<comment type="similarity">
    <text evidence="1">Belongs to the cysteine dioxygenase family.</text>
</comment>
<dbReference type="EC" id="1.13.11.20" evidence="6"/>
<dbReference type="Gene3D" id="2.60.120.10">
    <property type="entry name" value="Jelly Rolls"/>
    <property type="match status" value="1"/>
</dbReference>
<evidence type="ECO:0000256" key="5">
    <source>
        <dbReference type="ARBA" id="ARBA00023004"/>
    </source>
</evidence>
<comment type="caution">
    <text evidence="6">The sequence shown here is derived from an EMBL/GenBank/DDBJ whole genome shotgun (WGS) entry which is preliminary data.</text>
</comment>
<keyword evidence="7" id="KW-1185">Reference proteome</keyword>
<keyword evidence="2" id="KW-0479">Metal-binding</keyword>
<dbReference type="SUPFAM" id="SSF51182">
    <property type="entry name" value="RmlC-like cupins"/>
    <property type="match status" value="1"/>
</dbReference>
<dbReference type="CDD" id="cd10548">
    <property type="entry name" value="cupin_CDO"/>
    <property type="match status" value="1"/>
</dbReference>
<name>A0ABS2QEL1_9BACI</name>
<sequence>MQLLNRIHQQLGNLTKPTLEEVGDALKQISNQSHPDLELYIMEPDKLAYGRNVIYRNDCLEVIVINLPPHKETAIHDHGGSIGCAVVLEGTLLNSIYRINNSQIEPAHSFFVKKGECLYSTLGLIHKMSNSDKDRMISLHVYSPPLQNMSTFKEHGDHPVSLDMR</sequence>
<accession>A0ABS2QEL1</accession>
<dbReference type="PANTHER" id="PTHR12918">
    <property type="entry name" value="CYSTEINE DIOXYGENASE"/>
    <property type="match status" value="1"/>
</dbReference>
<evidence type="ECO:0000256" key="3">
    <source>
        <dbReference type="ARBA" id="ARBA00022964"/>
    </source>
</evidence>
<dbReference type="InterPro" id="IPR010300">
    <property type="entry name" value="CDO_1"/>
</dbReference>
<dbReference type="RefSeq" id="WP_204539326.1">
    <property type="nucleotide sequence ID" value="NZ_JAFBFI010000003.1"/>
</dbReference>
<dbReference type="EMBL" id="JAFBFI010000003">
    <property type="protein sequence ID" value="MBM7691558.1"/>
    <property type="molecule type" value="Genomic_DNA"/>
</dbReference>
<protein>
    <submittedName>
        <fullName evidence="6">Cysteine dioxygenase</fullName>
        <ecNumber evidence="6">1.13.11.20</ecNumber>
    </submittedName>
</protein>
<keyword evidence="4 6" id="KW-0560">Oxidoreductase</keyword>
<gene>
    <name evidence="6" type="ORF">JOC77_000965</name>
</gene>
<dbReference type="InterPro" id="IPR011051">
    <property type="entry name" value="RmlC_Cupin_sf"/>
</dbReference>
<proteinExistence type="inferred from homology"/>
<evidence type="ECO:0000313" key="6">
    <source>
        <dbReference type="EMBL" id="MBM7691558.1"/>
    </source>
</evidence>
<dbReference type="PANTHER" id="PTHR12918:SF1">
    <property type="entry name" value="CYSTEINE DIOXYGENASE TYPE 1"/>
    <property type="match status" value="1"/>
</dbReference>
<evidence type="ECO:0000256" key="2">
    <source>
        <dbReference type="ARBA" id="ARBA00022723"/>
    </source>
</evidence>
<reference evidence="6 7" key="1">
    <citation type="submission" date="2021-01" db="EMBL/GenBank/DDBJ databases">
        <title>Genomic Encyclopedia of Type Strains, Phase IV (KMG-IV): sequencing the most valuable type-strain genomes for metagenomic binning, comparative biology and taxonomic classification.</title>
        <authorList>
            <person name="Goeker M."/>
        </authorList>
    </citation>
    <scope>NUCLEOTIDE SEQUENCE [LARGE SCALE GENOMIC DNA]</scope>
    <source>
        <strain evidence="6 7">DSM 105482</strain>
    </source>
</reference>
<evidence type="ECO:0000313" key="7">
    <source>
        <dbReference type="Proteomes" id="UP000823486"/>
    </source>
</evidence>
<evidence type="ECO:0000256" key="1">
    <source>
        <dbReference type="ARBA" id="ARBA00006622"/>
    </source>
</evidence>
<dbReference type="Proteomes" id="UP000823486">
    <property type="component" value="Unassembled WGS sequence"/>
</dbReference>
<keyword evidence="3 6" id="KW-0223">Dioxygenase</keyword>
<dbReference type="GO" id="GO:0017172">
    <property type="term" value="F:cysteine dioxygenase activity"/>
    <property type="evidence" value="ECO:0007669"/>
    <property type="project" value="UniProtKB-EC"/>
</dbReference>
<organism evidence="6 7">
    <name type="scientific">Peribacillus deserti</name>
    <dbReference type="NCBI Taxonomy" id="673318"/>
    <lineage>
        <taxon>Bacteria</taxon>
        <taxon>Bacillati</taxon>
        <taxon>Bacillota</taxon>
        <taxon>Bacilli</taxon>
        <taxon>Bacillales</taxon>
        <taxon>Bacillaceae</taxon>
        <taxon>Peribacillus</taxon>
    </lineage>
</organism>
<dbReference type="Pfam" id="PF05995">
    <property type="entry name" value="CDO_I"/>
    <property type="match status" value="1"/>
</dbReference>
<evidence type="ECO:0000256" key="4">
    <source>
        <dbReference type="ARBA" id="ARBA00023002"/>
    </source>
</evidence>
<keyword evidence="5" id="KW-0408">Iron</keyword>
<dbReference type="InterPro" id="IPR014710">
    <property type="entry name" value="RmlC-like_jellyroll"/>
</dbReference>